<dbReference type="GO" id="GO:0043565">
    <property type="term" value="F:sequence-specific DNA binding"/>
    <property type="evidence" value="ECO:0007669"/>
    <property type="project" value="InterPro"/>
</dbReference>
<dbReference type="InterPro" id="IPR001387">
    <property type="entry name" value="Cro/C1-type_HTH"/>
</dbReference>
<dbReference type="Proteomes" id="UP000435648">
    <property type="component" value="Chromosome"/>
</dbReference>
<gene>
    <name evidence="2" type="ORF">GH266_05100</name>
</gene>
<proteinExistence type="predicted"/>
<sequence>MAWIEAILEHKGWNRSRLAKEAGVDPSTLSKFLADPLNKAQLQTNSIEKIADASGFRPYLTHPPVRPAGLTDIEAEPFDDAAATTVVDVAVSAMKAGRNGLDPWVMRSRALEHEGYLPGDILMVDLNMQPRSGDAVCAQVYDRQGKAETIMRIYEHPFLIAASSDPAARRPLLVDDEKVIIRGVIVASFRPRRAA</sequence>
<protein>
    <submittedName>
        <fullName evidence="2">Helix-turn-helix domain-containing protein</fullName>
    </submittedName>
</protein>
<dbReference type="OrthoDB" id="8101354at2"/>
<reference evidence="2 3" key="1">
    <citation type="submission" date="2019-12" db="EMBL/GenBank/DDBJ databases">
        <title>The genome of Stappia indica PHM037.</title>
        <authorList>
            <person name="Kacar D."/>
            <person name="Galan B."/>
            <person name="Canedo L."/>
            <person name="Rodriguez P."/>
            <person name="de la Calle F."/>
            <person name="Garcia J.L."/>
        </authorList>
    </citation>
    <scope>NUCLEOTIDE SEQUENCE [LARGE SCALE GENOMIC DNA]</scope>
    <source>
        <strain evidence="2 3">PHM037</strain>
    </source>
</reference>
<dbReference type="AlphaFoldDB" id="A0A857C5V6"/>
<dbReference type="KEGG" id="siw:GH266_05100"/>
<evidence type="ECO:0000313" key="2">
    <source>
        <dbReference type="EMBL" id="QGZ33942.1"/>
    </source>
</evidence>
<dbReference type="InterPro" id="IPR002197">
    <property type="entry name" value="HTH_Fis"/>
</dbReference>
<dbReference type="SUPFAM" id="SSF51306">
    <property type="entry name" value="LexA/Signal peptidase"/>
    <property type="match status" value="1"/>
</dbReference>
<dbReference type="CDD" id="cd00093">
    <property type="entry name" value="HTH_XRE"/>
    <property type="match status" value="1"/>
</dbReference>
<evidence type="ECO:0000313" key="3">
    <source>
        <dbReference type="Proteomes" id="UP000435648"/>
    </source>
</evidence>
<dbReference type="InterPro" id="IPR036286">
    <property type="entry name" value="LexA/Signal_pep-like_sf"/>
</dbReference>
<dbReference type="RefSeq" id="WP_158192932.1">
    <property type="nucleotide sequence ID" value="NZ_CP046908.1"/>
</dbReference>
<organism evidence="2 3">
    <name type="scientific">Stappia indica</name>
    <dbReference type="NCBI Taxonomy" id="538381"/>
    <lineage>
        <taxon>Bacteria</taxon>
        <taxon>Pseudomonadati</taxon>
        <taxon>Pseudomonadota</taxon>
        <taxon>Alphaproteobacteria</taxon>
        <taxon>Hyphomicrobiales</taxon>
        <taxon>Stappiaceae</taxon>
        <taxon>Stappia</taxon>
    </lineage>
</organism>
<dbReference type="InterPro" id="IPR010982">
    <property type="entry name" value="Lambda_DNA-bd_dom_sf"/>
</dbReference>
<dbReference type="EMBL" id="CP046908">
    <property type="protein sequence ID" value="QGZ33942.1"/>
    <property type="molecule type" value="Genomic_DNA"/>
</dbReference>
<feature type="domain" description="DNA binding HTH" evidence="1">
    <location>
        <begin position="4"/>
        <end position="30"/>
    </location>
</feature>
<dbReference type="Gene3D" id="1.10.260.40">
    <property type="entry name" value="lambda repressor-like DNA-binding domains"/>
    <property type="match status" value="1"/>
</dbReference>
<accession>A0A857C5V6</accession>
<evidence type="ECO:0000259" key="1">
    <source>
        <dbReference type="Pfam" id="PF02954"/>
    </source>
</evidence>
<name>A0A857C5V6_9HYPH</name>
<dbReference type="Pfam" id="PF02954">
    <property type="entry name" value="HTH_8"/>
    <property type="match status" value="1"/>
</dbReference>
<dbReference type="Gene3D" id="2.10.109.10">
    <property type="entry name" value="Umud Fragment, subunit A"/>
    <property type="match status" value="1"/>
</dbReference>